<gene>
    <name evidence="5" type="primary">sepF</name>
    <name evidence="7" type="ORF">DESME_12260</name>
</gene>
<reference evidence="7 8" key="1">
    <citation type="submission" date="2013-12" db="EMBL/GenBank/DDBJ databases">
        <authorList>
            <consortium name="DOE Joint Genome Institute"/>
            <person name="Smidt H."/>
            <person name="Huntemann M."/>
            <person name="Han J."/>
            <person name="Chen A."/>
            <person name="Kyrpides N."/>
            <person name="Mavromatis K."/>
            <person name="Markowitz V."/>
            <person name="Palaniappan K."/>
            <person name="Ivanova N."/>
            <person name="Schaumberg A."/>
            <person name="Pati A."/>
            <person name="Liolios K."/>
            <person name="Nordberg H.P."/>
            <person name="Cantor M.N."/>
            <person name="Hua S.X."/>
            <person name="Woyke T."/>
        </authorList>
    </citation>
    <scope>NUCLEOTIDE SEQUENCE [LARGE SCALE GENOMIC DNA]</scope>
    <source>
        <strain evidence="8">DSM 15288</strain>
    </source>
</reference>
<keyword evidence="8" id="KW-1185">Reference proteome</keyword>
<evidence type="ECO:0000256" key="5">
    <source>
        <dbReference type="HAMAP-Rule" id="MF_01197"/>
    </source>
</evidence>
<name>W0EF73_9FIRM</name>
<dbReference type="PANTHER" id="PTHR35798">
    <property type="entry name" value="CELL DIVISION PROTEIN SEPF"/>
    <property type="match status" value="1"/>
</dbReference>
<evidence type="ECO:0000313" key="8">
    <source>
        <dbReference type="Proteomes" id="UP000010847"/>
    </source>
</evidence>
<keyword evidence="2 5" id="KW-0717">Septation</keyword>
<feature type="compositionally biased region" description="Basic and acidic residues" evidence="6">
    <location>
        <begin position="30"/>
        <end position="39"/>
    </location>
</feature>
<dbReference type="eggNOG" id="COG1799">
    <property type="taxonomic scope" value="Bacteria"/>
</dbReference>
<comment type="function">
    <text evidence="4 5">Cell division protein that is part of the divisome complex and is recruited early to the Z-ring. Probably stimulates Z-ring formation, perhaps through the cross-linking of FtsZ protofilaments. Its function overlaps with FtsA.</text>
</comment>
<evidence type="ECO:0000256" key="3">
    <source>
        <dbReference type="ARBA" id="ARBA00023306"/>
    </source>
</evidence>
<dbReference type="GO" id="GO:0005737">
    <property type="term" value="C:cytoplasm"/>
    <property type="evidence" value="ECO:0007669"/>
    <property type="project" value="UniProtKB-SubCell"/>
</dbReference>
<dbReference type="Gene3D" id="3.30.110.150">
    <property type="entry name" value="SepF-like protein"/>
    <property type="match status" value="1"/>
</dbReference>
<dbReference type="OrthoDB" id="9815206at2"/>
<organism evidence="7 8">
    <name type="scientific">Desulfitobacterium metallireducens DSM 15288</name>
    <dbReference type="NCBI Taxonomy" id="871968"/>
    <lineage>
        <taxon>Bacteria</taxon>
        <taxon>Bacillati</taxon>
        <taxon>Bacillota</taxon>
        <taxon>Clostridia</taxon>
        <taxon>Eubacteriales</taxon>
        <taxon>Desulfitobacteriaceae</taxon>
        <taxon>Desulfitobacterium</taxon>
    </lineage>
</organism>
<proteinExistence type="inferred from homology"/>
<evidence type="ECO:0000256" key="4">
    <source>
        <dbReference type="ARBA" id="ARBA00044936"/>
    </source>
</evidence>
<evidence type="ECO:0000256" key="6">
    <source>
        <dbReference type="SAM" id="MobiDB-lite"/>
    </source>
</evidence>
<comment type="subunit">
    <text evidence="5">Homodimer. Interacts with FtsZ.</text>
</comment>
<dbReference type="InterPro" id="IPR023052">
    <property type="entry name" value="Cell_div_SepF"/>
</dbReference>
<dbReference type="Pfam" id="PF04472">
    <property type="entry name" value="SepF"/>
    <property type="match status" value="1"/>
</dbReference>
<dbReference type="AlphaFoldDB" id="W0EF73"/>
<comment type="similarity">
    <text evidence="5">Belongs to the SepF family.</text>
</comment>
<dbReference type="InterPro" id="IPR007561">
    <property type="entry name" value="Cell_div_SepF/SepF-rel"/>
</dbReference>
<protein>
    <recommendedName>
        <fullName evidence="5">Cell division protein SepF</fullName>
    </recommendedName>
</protein>
<evidence type="ECO:0000256" key="1">
    <source>
        <dbReference type="ARBA" id="ARBA00022618"/>
    </source>
</evidence>
<feature type="region of interest" description="Disordered" evidence="6">
    <location>
        <begin position="19"/>
        <end position="46"/>
    </location>
</feature>
<dbReference type="RefSeq" id="WP_006716627.1">
    <property type="nucleotide sequence ID" value="NZ_CP007032.1"/>
</dbReference>
<feature type="compositionally biased region" description="Acidic residues" evidence="6">
    <location>
        <begin position="19"/>
        <end position="29"/>
    </location>
</feature>
<dbReference type="STRING" id="871968.DESME_12260"/>
<evidence type="ECO:0000313" key="7">
    <source>
        <dbReference type="EMBL" id="AHF07701.1"/>
    </source>
</evidence>
<dbReference type="KEGG" id="dmt:DESME_12260"/>
<keyword evidence="1 5" id="KW-0132">Cell division</keyword>
<dbReference type="PANTHER" id="PTHR35798:SF1">
    <property type="entry name" value="CELL DIVISION PROTEIN SEPF"/>
    <property type="match status" value="1"/>
</dbReference>
<dbReference type="EMBL" id="CP007032">
    <property type="protein sequence ID" value="AHF07701.1"/>
    <property type="molecule type" value="Genomic_DNA"/>
</dbReference>
<comment type="subcellular location">
    <subcellularLocation>
        <location evidence="5">Cytoplasm</location>
    </subcellularLocation>
    <text evidence="5">Localizes to the division site, in a FtsZ-dependent manner.</text>
</comment>
<evidence type="ECO:0000256" key="2">
    <source>
        <dbReference type="ARBA" id="ARBA00023210"/>
    </source>
</evidence>
<dbReference type="GO" id="GO:0000917">
    <property type="term" value="P:division septum assembly"/>
    <property type="evidence" value="ECO:0007669"/>
    <property type="project" value="UniProtKB-KW"/>
</dbReference>
<dbReference type="HAMAP" id="MF_01197">
    <property type="entry name" value="SepF"/>
    <property type="match status" value="1"/>
</dbReference>
<dbReference type="HOGENOM" id="CLU_078499_4_0_9"/>
<keyword evidence="5" id="KW-0963">Cytoplasm</keyword>
<keyword evidence="3 5" id="KW-0131">Cell cycle</keyword>
<dbReference type="Proteomes" id="UP000010847">
    <property type="component" value="Chromosome"/>
</dbReference>
<dbReference type="GO" id="GO:0043093">
    <property type="term" value="P:FtsZ-dependent cytokinesis"/>
    <property type="evidence" value="ECO:0007669"/>
    <property type="project" value="UniProtKB-UniRule"/>
</dbReference>
<accession>W0EF73</accession>
<sequence length="149" mass="16517">MAKILDKVIGIMGFADEEDDEELLEEEVSEKDAQDEPRSSSRKSAQVVSIHTQKQVKVVVIEPTSFDESQNIADQLKNRRPVIVNLENADHNLAKRIVDFVSGATYALGGNMQKVGQGIFLFVPNNVDISGESHETIKEKGFSWSLSSK</sequence>
<dbReference type="InterPro" id="IPR038594">
    <property type="entry name" value="SepF-like_sf"/>
</dbReference>